<dbReference type="EMBL" id="BMNW01000035">
    <property type="protein sequence ID" value="GGM32420.1"/>
    <property type="molecule type" value="Genomic_DNA"/>
</dbReference>
<sequence>MVVITQAQIEPSAQKVSAANLKEELAALLAGFKLPNIRGSVHFELTPECWTLRPGFK</sequence>
<protein>
    <submittedName>
        <fullName evidence="1">Uncharacterized protein</fullName>
    </submittedName>
</protein>
<accession>A0ABQ2H4U8</accession>
<evidence type="ECO:0000313" key="1">
    <source>
        <dbReference type="EMBL" id="GGM32420.1"/>
    </source>
</evidence>
<organism evidence="1 2">
    <name type="scientific">Pseudomonas asuensis</name>
    <dbReference type="NCBI Taxonomy" id="1825787"/>
    <lineage>
        <taxon>Bacteria</taxon>
        <taxon>Pseudomonadati</taxon>
        <taxon>Pseudomonadota</taxon>
        <taxon>Gammaproteobacteria</taxon>
        <taxon>Pseudomonadales</taxon>
        <taxon>Pseudomonadaceae</taxon>
        <taxon>Pseudomonas</taxon>
    </lineage>
</organism>
<evidence type="ECO:0000313" key="2">
    <source>
        <dbReference type="Proteomes" id="UP000616499"/>
    </source>
</evidence>
<reference evidence="2" key="1">
    <citation type="journal article" date="2019" name="Int. J. Syst. Evol. Microbiol.">
        <title>The Global Catalogue of Microorganisms (GCM) 10K type strain sequencing project: providing services to taxonomists for standard genome sequencing and annotation.</title>
        <authorList>
            <consortium name="The Broad Institute Genomics Platform"/>
            <consortium name="The Broad Institute Genome Sequencing Center for Infectious Disease"/>
            <person name="Wu L."/>
            <person name="Ma J."/>
        </authorList>
    </citation>
    <scope>NUCLEOTIDE SEQUENCE [LARGE SCALE GENOMIC DNA]</scope>
    <source>
        <strain evidence="2">JCM 13501</strain>
    </source>
</reference>
<keyword evidence="2" id="KW-1185">Reference proteome</keyword>
<proteinExistence type="predicted"/>
<comment type="caution">
    <text evidence="1">The sequence shown here is derived from an EMBL/GenBank/DDBJ whole genome shotgun (WGS) entry which is preliminary data.</text>
</comment>
<name>A0ABQ2H4U8_9PSED</name>
<gene>
    <name evidence="1" type="ORF">GCM10009425_48640</name>
</gene>
<dbReference type="Proteomes" id="UP000616499">
    <property type="component" value="Unassembled WGS sequence"/>
</dbReference>